<dbReference type="InterPro" id="IPR008910">
    <property type="entry name" value="MSC_TM_helix"/>
</dbReference>
<feature type="transmembrane region" description="Helical" evidence="1">
    <location>
        <begin position="16"/>
        <end position="39"/>
    </location>
</feature>
<dbReference type="RefSeq" id="WP_080888168.1">
    <property type="nucleotide sequence ID" value="NZ_LT828648.1"/>
</dbReference>
<feature type="transmembrane region" description="Helical" evidence="1">
    <location>
        <begin position="118"/>
        <end position="136"/>
    </location>
</feature>
<dbReference type="STRING" id="1325564.NSJP_3838"/>
<evidence type="ECO:0000313" key="2">
    <source>
        <dbReference type="EMBL" id="SLM50005.1"/>
    </source>
</evidence>
<organism evidence="2 3">
    <name type="scientific">Nitrospira japonica</name>
    <dbReference type="NCBI Taxonomy" id="1325564"/>
    <lineage>
        <taxon>Bacteria</taxon>
        <taxon>Pseudomonadati</taxon>
        <taxon>Nitrospirota</taxon>
        <taxon>Nitrospiria</taxon>
        <taxon>Nitrospirales</taxon>
        <taxon>Nitrospiraceae</taxon>
        <taxon>Nitrospira</taxon>
    </lineage>
</organism>
<feature type="transmembrane region" description="Helical" evidence="1">
    <location>
        <begin position="191"/>
        <end position="212"/>
    </location>
</feature>
<accession>A0A1W1IAI5</accession>
<dbReference type="KEGG" id="nja:NSJP_3838"/>
<keyword evidence="1" id="KW-1133">Transmembrane helix</keyword>
<sequence>MNTFIEQALMAPLTVLAGYATAIFPNLIAMGILLLAGLLAARGVGFLAERLLRVLGFDHLCNRVGVTAALLRAGVKTDPSRLVGRGLHWTVVLVTGVAVVSALNLAPINQVAQSLLAYVPRLITASIILLAGYVASNFASQAILIAAVNAGLAPARLLATCSRWGLQLLAVAMALEQLGIAEQIVVVGFGITWGGLVLAAAIAFGFGATDLAKAFLEKKLLPTRTDVPDDLRHW</sequence>
<reference evidence="2 3" key="1">
    <citation type="submission" date="2017-03" db="EMBL/GenBank/DDBJ databases">
        <authorList>
            <person name="Afonso C.L."/>
            <person name="Miller P.J."/>
            <person name="Scott M.A."/>
            <person name="Spackman E."/>
            <person name="Goraichik I."/>
            <person name="Dimitrov K.M."/>
            <person name="Suarez D.L."/>
            <person name="Swayne D.E."/>
        </authorList>
    </citation>
    <scope>NUCLEOTIDE SEQUENCE [LARGE SCALE GENOMIC DNA]</scope>
    <source>
        <strain evidence="2">Genome sequencing of Nitrospira japonica strain NJ11</strain>
    </source>
</reference>
<dbReference type="AlphaFoldDB" id="A0A1W1IAI5"/>
<proteinExistence type="predicted"/>
<name>A0A1W1IAI5_9BACT</name>
<dbReference type="OrthoDB" id="9790359at2"/>
<protein>
    <submittedName>
        <fullName evidence="2">Uncharacterized protein</fullName>
    </submittedName>
</protein>
<evidence type="ECO:0000256" key="1">
    <source>
        <dbReference type="SAM" id="Phobius"/>
    </source>
</evidence>
<gene>
    <name evidence="2" type="ORF">NSJP_3838</name>
</gene>
<dbReference type="EMBL" id="LT828648">
    <property type="protein sequence ID" value="SLM50005.1"/>
    <property type="molecule type" value="Genomic_DNA"/>
</dbReference>
<dbReference type="Pfam" id="PF05552">
    <property type="entry name" value="MS_channel_1st_1"/>
    <property type="match status" value="2"/>
</dbReference>
<keyword evidence="1" id="KW-0812">Transmembrane</keyword>
<keyword evidence="1" id="KW-0472">Membrane</keyword>
<keyword evidence="3" id="KW-1185">Reference proteome</keyword>
<evidence type="ECO:0000313" key="3">
    <source>
        <dbReference type="Proteomes" id="UP000192042"/>
    </source>
</evidence>
<feature type="transmembrane region" description="Helical" evidence="1">
    <location>
        <begin position="87"/>
        <end position="106"/>
    </location>
</feature>
<dbReference type="Proteomes" id="UP000192042">
    <property type="component" value="Chromosome I"/>
</dbReference>
<dbReference type="Gene3D" id="1.10.287.1260">
    <property type="match status" value="1"/>
</dbReference>